<evidence type="ECO:0000313" key="3">
    <source>
        <dbReference type="Proteomes" id="UP001189429"/>
    </source>
</evidence>
<sequence>RPPEAPARRPGWPPGPTRARAAVRHGRCPRNAARPSSPPAARRWGRGRSPPRGTGGGSSRSQPAAAAAAAATPLSASSRGFPC</sequence>
<dbReference type="Proteomes" id="UP001189429">
    <property type="component" value="Unassembled WGS sequence"/>
</dbReference>
<organism evidence="2 3">
    <name type="scientific">Prorocentrum cordatum</name>
    <dbReference type="NCBI Taxonomy" id="2364126"/>
    <lineage>
        <taxon>Eukaryota</taxon>
        <taxon>Sar</taxon>
        <taxon>Alveolata</taxon>
        <taxon>Dinophyceae</taxon>
        <taxon>Prorocentrales</taxon>
        <taxon>Prorocentraceae</taxon>
        <taxon>Prorocentrum</taxon>
    </lineage>
</organism>
<name>A0ABN9RLS3_9DINO</name>
<accession>A0ABN9RLS3</accession>
<protein>
    <submittedName>
        <fullName evidence="2">Uncharacterized protein</fullName>
    </submittedName>
</protein>
<feature type="region of interest" description="Disordered" evidence="1">
    <location>
        <begin position="1"/>
        <end position="83"/>
    </location>
</feature>
<gene>
    <name evidence="2" type="ORF">PCOR1329_LOCUS21915</name>
</gene>
<comment type="caution">
    <text evidence="2">The sequence shown here is derived from an EMBL/GenBank/DDBJ whole genome shotgun (WGS) entry which is preliminary data.</text>
</comment>
<evidence type="ECO:0000256" key="1">
    <source>
        <dbReference type="SAM" id="MobiDB-lite"/>
    </source>
</evidence>
<evidence type="ECO:0000313" key="2">
    <source>
        <dbReference type="EMBL" id="CAK0820112.1"/>
    </source>
</evidence>
<proteinExistence type="predicted"/>
<keyword evidence="3" id="KW-1185">Reference proteome</keyword>
<feature type="non-terminal residue" evidence="2">
    <location>
        <position position="1"/>
    </location>
</feature>
<feature type="compositionally biased region" description="Low complexity" evidence="1">
    <location>
        <begin position="59"/>
        <end position="83"/>
    </location>
</feature>
<feature type="compositionally biased region" description="Low complexity" evidence="1">
    <location>
        <begin position="29"/>
        <end position="52"/>
    </location>
</feature>
<reference evidence="2" key="1">
    <citation type="submission" date="2023-10" db="EMBL/GenBank/DDBJ databases">
        <authorList>
            <person name="Chen Y."/>
            <person name="Shah S."/>
            <person name="Dougan E. K."/>
            <person name="Thang M."/>
            <person name="Chan C."/>
        </authorList>
    </citation>
    <scope>NUCLEOTIDE SEQUENCE [LARGE SCALE GENOMIC DNA]</scope>
</reference>
<feature type="non-terminal residue" evidence="2">
    <location>
        <position position="83"/>
    </location>
</feature>
<dbReference type="EMBL" id="CAUYUJ010007258">
    <property type="protein sequence ID" value="CAK0820112.1"/>
    <property type="molecule type" value="Genomic_DNA"/>
</dbReference>